<evidence type="ECO:0000313" key="2">
    <source>
        <dbReference type="Proteomes" id="UP000239197"/>
    </source>
</evidence>
<dbReference type="EMBL" id="CP019062">
    <property type="protein sequence ID" value="AVF34275.1"/>
    <property type="molecule type" value="Genomic_DNA"/>
</dbReference>
<dbReference type="Pfam" id="PF10721">
    <property type="entry name" value="DUF2514"/>
    <property type="match status" value="1"/>
</dbReference>
<reference evidence="2" key="1">
    <citation type="submission" date="2017-01" db="EMBL/GenBank/DDBJ databases">
        <title>Genome sequence of Rouxiella sp. ERMR1:05.</title>
        <authorList>
            <person name="Kumar R."/>
            <person name="Singh D."/>
            <person name="Kumar S."/>
        </authorList>
    </citation>
    <scope>NUCLEOTIDE SEQUENCE [LARGE SCALE GENOMIC DNA]</scope>
    <source>
        <strain evidence="2">ERMR1:05</strain>
    </source>
</reference>
<gene>
    <name evidence="1" type="ORF">BV494_04715</name>
</gene>
<keyword evidence="2" id="KW-1185">Reference proteome</keyword>
<dbReference type="Proteomes" id="UP000239197">
    <property type="component" value="Chromosome"/>
</dbReference>
<sequence>MIAILLKYWKPVIAGLFLLGLVTGSYFKGYESANYSWQLKWSERDKSDALALAEREAAVREEEQRKQGEIDAISTDAQKKIDAAHGDAAVAASTADSLHKQADKLAARLAERERACKSTVAGAGQTATSGSTVLAELFRRADERAAKLADIADQSRVRGLACESSYAALSAKK</sequence>
<protein>
    <recommendedName>
        <fullName evidence="3">DUF2514 domain-containing protein</fullName>
    </recommendedName>
</protein>
<evidence type="ECO:0008006" key="3">
    <source>
        <dbReference type="Google" id="ProtNLM"/>
    </source>
</evidence>
<dbReference type="AlphaFoldDB" id="A0A2L1UMW2"/>
<proteinExistence type="predicted"/>
<name>A0A2L1UMW2_9GAMM</name>
<accession>A0A2L1UMW2</accession>
<evidence type="ECO:0000313" key="1">
    <source>
        <dbReference type="EMBL" id="AVF34275.1"/>
    </source>
</evidence>
<dbReference type="RefSeq" id="WP_226790026.1">
    <property type="nucleotide sequence ID" value="NZ_CP019062.1"/>
</dbReference>
<dbReference type="InterPro" id="IPR019659">
    <property type="entry name" value="DUF2514"/>
</dbReference>
<organism evidence="1 2">
    <name type="scientific">Rahnella sikkimica</name>
    <dbReference type="NCBI Taxonomy" id="1805933"/>
    <lineage>
        <taxon>Bacteria</taxon>
        <taxon>Pseudomonadati</taxon>
        <taxon>Pseudomonadota</taxon>
        <taxon>Gammaproteobacteria</taxon>
        <taxon>Enterobacterales</taxon>
        <taxon>Yersiniaceae</taxon>
        <taxon>Rahnella</taxon>
    </lineage>
</organism>
<dbReference type="KEGG" id="rox:BV494_04715"/>